<evidence type="ECO:0000259" key="6">
    <source>
        <dbReference type="Pfam" id="PF00460"/>
    </source>
</evidence>
<reference evidence="10" key="1">
    <citation type="journal article" date="2020" name="mSystems">
        <title>Genome- and Community-Level Interaction Insights into Carbon Utilization and Element Cycling Functions of Hydrothermarchaeota in Hydrothermal Sediment.</title>
        <authorList>
            <person name="Zhou Z."/>
            <person name="Liu Y."/>
            <person name="Xu W."/>
            <person name="Pan J."/>
            <person name="Luo Z.H."/>
            <person name="Li M."/>
        </authorList>
    </citation>
    <scope>NUCLEOTIDE SEQUENCE [LARGE SCALE GENOMIC DNA]</scope>
    <source>
        <strain evidence="10">HyVt-380</strain>
    </source>
</reference>
<dbReference type="GO" id="GO:0009424">
    <property type="term" value="C:bacterial-type flagellum hook"/>
    <property type="evidence" value="ECO:0007669"/>
    <property type="project" value="TreeGrafter"/>
</dbReference>
<dbReference type="PANTHER" id="PTHR30435:SF1">
    <property type="entry name" value="FLAGELLAR HOOK PROTEIN FLGE"/>
    <property type="match status" value="1"/>
</dbReference>
<evidence type="ECO:0000259" key="7">
    <source>
        <dbReference type="Pfam" id="PF06429"/>
    </source>
</evidence>
<evidence type="ECO:0000256" key="4">
    <source>
        <dbReference type="ARBA" id="ARBA00023143"/>
    </source>
</evidence>
<evidence type="ECO:0000256" key="5">
    <source>
        <dbReference type="RuleBase" id="RU362116"/>
    </source>
</evidence>
<dbReference type="Pfam" id="PF22692">
    <property type="entry name" value="LlgE_F_G_D1"/>
    <property type="match status" value="1"/>
</dbReference>
<evidence type="ECO:0000313" key="10">
    <source>
        <dbReference type="EMBL" id="HEC74690.1"/>
    </source>
</evidence>
<dbReference type="NCBIfam" id="TIGR03506">
    <property type="entry name" value="FlgEFG_subfam"/>
    <property type="match status" value="1"/>
</dbReference>
<keyword evidence="10" id="KW-0282">Flagellum</keyword>
<dbReference type="SUPFAM" id="SSF117143">
    <property type="entry name" value="Flagellar hook protein flgE"/>
    <property type="match status" value="1"/>
</dbReference>
<evidence type="ECO:0000256" key="2">
    <source>
        <dbReference type="ARBA" id="ARBA00009677"/>
    </source>
</evidence>
<dbReference type="InterPro" id="IPR010930">
    <property type="entry name" value="Flg_bb/hook_C_dom"/>
</dbReference>
<dbReference type="InterPro" id="IPR037058">
    <property type="entry name" value="Falgellar_hook_FlgE_sf"/>
</dbReference>
<dbReference type="GO" id="GO:0009425">
    <property type="term" value="C:bacterial-type flagellum basal body"/>
    <property type="evidence" value="ECO:0007669"/>
    <property type="project" value="UniProtKB-SubCell"/>
</dbReference>
<dbReference type="GO" id="GO:0005829">
    <property type="term" value="C:cytosol"/>
    <property type="evidence" value="ECO:0007669"/>
    <property type="project" value="TreeGrafter"/>
</dbReference>
<dbReference type="EMBL" id="DRHY01000218">
    <property type="protein sequence ID" value="HEC74690.1"/>
    <property type="molecule type" value="Genomic_DNA"/>
</dbReference>
<evidence type="ECO:0000256" key="1">
    <source>
        <dbReference type="ARBA" id="ARBA00004117"/>
    </source>
</evidence>
<dbReference type="NCBIfam" id="NF004238">
    <property type="entry name" value="PRK05682.1-1"/>
    <property type="match status" value="1"/>
</dbReference>
<dbReference type="Gene3D" id="2.60.98.20">
    <property type="entry name" value="Flagellar hook protein FlgE"/>
    <property type="match status" value="1"/>
</dbReference>
<feature type="domain" description="Flagellar hook protein FlgE D2" evidence="8">
    <location>
        <begin position="183"/>
        <end position="333"/>
    </location>
</feature>
<name>A0A7C1ZWN5_9GAMM</name>
<keyword evidence="4 5" id="KW-0975">Bacterial flagellum</keyword>
<organism evidence="10">
    <name type="scientific">Methylophaga aminisulfidivorans</name>
    <dbReference type="NCBI Taxonomy" id="230105"/>
    <lineage>
        <taxon>Bacteria</taxon>
        <taxon>Pseudomonadati</taxon>
        <taxon>Pseudomonadota</taxon>
        <taxon>Gammaproteobacteria</taxon>
        <taxon>Thiotrichales</taxon>
        <taxon>Piscirickettsiaceae</taxon>
        <taxon>Methylophaga</taxon>
    </lineage>
</organism>
<keyword evidence="10" id="KW-0969">Cilium</keyword>
<feature type="domain" description="Flagellar hook protein FlgE/F/G-like D1" evidence="9">
    <location>
        <begin position="84"/>
        <end position="166"/>
    </location>
</feature>
<feature type="domain" description="Flagellar basal body rod protein N-terminal" evidence="6">
    <location>
        <begin position="5"/>
        <end position="33"/>
    </location>
</feature>
<dbReference type="AlphaFoldDB" id="A0A7C1ZWN5"/>
<proteinExistence type="inferred from homology"/>
<accession>A0A7C1ZWN5</accession>
<dbReference type="Pfam" id="PF07559">
    <property type="entry name" value="FlgE_D2"/>
    <property type="match status" value="1"/>
</dbReference>
<dbReference type="InterPro" id="IPR011491">
    <property type="entry name" value="FlgE_D2"/>
</dbReference>
<dbReference type="GO" id="GO:0071978">
    <property type="term" value="P:bacterial-type flagellum-dependent swarming motility"/>
    <property type="evidence" value="ECO:0007669"/>
    <property type="project" value="TreeGrafter"/>
</dbReference>
<comment type="function">
    <text evidence="5">A flexible structure which links the flagellar filament to the drive apparatus in the basal body.</text>
</comment>
<protein>
    <recommendedName>
        <fullName evidence="3 5">Flagellar hook protein FlgE</fullName>
    </recommendedName>
</protein>
<dbReference type="PANTHER" id="PTHR30435">
    <property type="entry name" value="FLAGELLAR PROTEIN"/>
    <property type="match status" value="1"/>
</dbReference>
<comment type="subcellular location">
    <subcellularLocation>
        <location evidence="1 5">Bacterial flagellum basal body</location>
    </subcellularLocation>
</comment>
<comment type="similarity">
    <text evidence="2 5">Belongs to the flagella basal body rod proteins family.</text>
</comment>
<evidence type="ECO:0000259" key="8">
    <source>
        <dbReference type="Pfam" id="PF07559"/>
    </source>
</evidence>
<evidence type="ECO:0000256" key="3">
    <source>
        <dbReference type="ARBA" id="ARBA00019015"/>
    </source>
</evidence>
<keyword evidence="10" id="KW-0966">Cell projection</keyword>
<comment type="caution">
    <text evidence="10">The sequence shown here is derived from an EMBL/GenBank/DDBJ whole genome shotgun (WGS) entry which is preliminary data.</text>
</comment>
<evidence type="ECO:0000259" key="9">
    <source>
        <dbReference type="Pfam" id="PF22692"/>
    </source>
</evidence>
<feature type="domain" description="Flagellar basal-body/hook protein C-terminal" evidence="7">
    <location>
        <begin position="406"/>
        <end position="451"/>
    </location>
</feature>
<sequence length="452" mass="46678">MSFSTALSGLNAANADLNVKSNNIANVNTTGFKMSRAEFGDVFAVSAFGSSSRTAIGSGTVLQNVAQQFNQGNLEFTENSLDLAISGEGFFALAPTLDSGEVIYSRAGEFGVDNNGYIVSNEGWYLRTFPVDAQGNISATSMNATSPIQLPASVGAPEATTELTIATNLPSTSPGIIDSGTGNILAIDPTDDETYSFTTSATIYDSLGNEHIVTTYYQHIDESALDGGGVAVGDNQWQMAVYVDGGDVKGGTAGVPYALETDARVSFNANGLLNSVDADPSTAAIEDVNLAFTDGAATEWLSGAETQAIALSLRGSTQNSGAFNVGALTVNGFPTGRLTGVQVSEEGLIRAQYSNGQAIPIGKIAMGNFSNTQALNKIGSTAWKETTDSGPVIAGEASTGSFGQIQAGALETSNVDLTAELVGLITAQRNFQANSKAIETNNTITQTIIQLG</sequence>
<dbReference type="Pfam" id="PF00460">
    <property type="entry name" value="Flg_bb_rod"/>
    <property type="match status" value="1"/>
</dbReference>
<dbReference type="InterPro" id="IPR053967">
    <property type="entry name" value="LlgE_F_G-like_D1"/>
</dbReference>
<dbReference type="Pfam" id="PF06429">
    <property type="entry name" value="Flg_bbr_C"/>
    <property type="match status" value="1"/>
</dbReference>
<dbReference type="InterPro" id="IPR001444">
    <property type="entry name" value="Flag_bb_rod_N"/>
</dbReference>
<dbReference type="InterPro" id="IPR037925">
    <property type="entry name" value="FlgE/F/G-like"/>
</dbReference>
<gene>
    <name evidence="10" type="ORF">ENI26_10030</name>
</gene>
<dbReference type="InterPro" id="IPR020013">
    <property type="entry name" value="Flagellar_FlgE/F/G"/>
</dbReference>
<dbReference type="Proteomes" id="UP000886384">
    <property type="component" value="Unassembled WGS sequence"/>
</dbReference>